<reference evidence="4" key="1">
    <citation type="journal article" date="2019" name="Int. J. Syst. Evol. Microbiol.">
        <title>The Global Catalogue of Microorganisms (GCM) 10K type strain sequencing project: providing services to taxonomists for standard genome sequencing and annotation.</title>
        <authorList>
            <consortium name="The Broad Institute Genomics Platform"/>
            <consortium name="The Broad Institute Genome Sequencing Center for Infectious Disease"/>
            <person name="Wu L."/>
            <person name="Ma J."/>
        </authorList>
    </citation>
    <scope>NUCLEOTIDE SEQUENCE [LARGE SCALE GENOMIC DNA]</scope>
    <source>
        <strain evidence="4">CGMCC 4.7304</strain>
    </source>
</reference>
<keyword evidence="2" id="KW-0732">Signal</keyword>
<dbReference type="Proteomes" id="UP001596083">
    <property type="component" value="Unassembled WGS sequence"/>
</dbReference>
<protein>
    <submittedName>
        <fullName evidence="3">Glycoside hydrolase TIM-barrel-like domain-containing protein</fullName>
    </submittedName>
</protein>
<evidence type="ECO:0000256" key="2">
    <source>
        <dbReference type="SAM" id="SignalP"/>
    </source>
</evidence>
<evidence type="ECO:0000256" key="1">
    <source>
        <dbReference type="SAM" id="MobiDB-lite"/>
    </source>
</evidence>
<feature type="chain" id="PRO_5047264972" evidence="2">
    <location>
        <begin position="25"/>
        <end position="370"/>
    </location>
</feature>
<name>A0ABW0Z9K4_9ACTN</name>
<organism evidence="3 4">
    <name type="scientific">Streptomyces gamaensis</name>
    <dbReference type="NCBI Taxonomy" id="1763542"/>
    <lineage>
        <taxon>Bacteria</taxon>
        <taxon>Bacillati</taxon>
        <taxon>Actinomycetota</taxon>
        <taxon>Actinomycetes</taxon>
        <taxon>Kitasatosporales</taxon>
        <taxon>Streptomycetaceae</taxon>
        <taxon>Streptomyces</taxon>
    </lineage>
</organism>
<dbReference type="PROSITE" id="PS51257">
    <property type="entry name" value="PROKAR_LIPOPROTEIN"/>
    <property type="match status" value="1"/>
</dbReference>
<gene>
    <name evidence="3" type="ORF">ACFP1Z_23180</name>
</gene>
<dbReference type="InterPro" id="IPR017853">
    <property type="entry name" value="GH"/>
</dbReference>
<dbReference type="SUPFAM" id="SSF51445">
    <property type="entry name" value="(Trans)glycosidases"/>
    <property type="match status" value="1"/>
</dbReference>
<dbReference type="Pfam" id="PF22612">
    <property type="entry name" value="GH113"/>
    <property type="match status" value="1"/>
</dbReference>
<evidence type="ECO:0000313" key="4">
    <source>
        <dbReference type="Proteomes" id="UP001596083"/>
    </source>
</evidence>
<sequence>MTAVKRAVAVLTLAAALFTGGCSTEPGSPGTSTPANTPGSKASSPPSTPPSPSPGAPEQRKAGGMRGITLPAWNTDDYHSPEAGTYLRQIAATGAQWVTFTPTWYQDTVTDPGQHTTGETASDDSLRHIIGLARATGLKVMLKPHVDLRDGSDRARIRPTDADAWFGAYTRLITHYARLAADTGVEQLAVGTELTGLSQDAPHWREVVAAVRAQYRGTLTYAANYDEYDKVPFWDALDVIGIDAYWPLADTATTDENRLRAAWQPIADRLAAFSAVQHRRILFTEAGYVSQRGTTTAPYSWTVSKNTDNDEQAAAYAALLSAFDGKPWWAGVCWWMWDDWPGAGETKKKLAYTPHGKQAETVLRKWWGGS</sequence>
<keyword evidence="4" id="KW-1185">Reference proteome</keyword>
<dbReference type="InterPro" id="IPR055151">
    <property type="entry name" value="GH113"/>
</dbReference>
<dbReference type="RefSeq" id="WP_390319018.1">
    <property type="nucleotide sequence ID" value="NZ_JBHSPB010000015.1"/>
</dbReference>
<dbReference type="EMBL" id="JBHSPB010000015">
    <property type="protein sequence ID" value="MFC5723075.1"/>
    <property type="molecule type" value="Genomic_DNA"/>
</dbReference>
<feature type="compositionally biased region" description="Polar residues" evidence="1">
    <location>
        <begin position="21"/>
        <end position="36"/>
    </location>
</feature>
<feature type="compositionally biased region" description="Pro residues" evidence="1">
    <location>
        <begin position="46"/>
        <end position="55"/>
    </location>
</feature>
<feature type="region of interest" description="Disordered" evidence="1">
    <location>
        <begin position="20"/>
        <end position="63"/>
    </location>
</feature>
<dbReference type="Gene3D" id="3.20.20.80">
    <property type="entry name" value="Glycosidases"/>
    <property type="match status" value="1"/>
</dbReference>
<feature type="signal peptide" evidence="2">
    <location>
        <begin position="1"/>
        <end position="24"/>
    </location>
</feature>
<accession>A0ABW0Z9K4</accession>
<comment type="caution">
    <text evidence="3">The sequence shown here is derived from an EMBL/GenBank/DDBJ whole genome shotgun (WGS) entry which is preliminary data.</text>
</comment>
<dbReference type="CDD" id="cd19608">
    <property type="entry name" value="GH113_mannanase-like"/>
    <property type="match status" value="1"/>
</dbReference>
<evidence type="ECO:0000313" key="3">
    <source>
        <dbReference type="EMBL" id="MFC5723075.1"/>
    </source>
</evidence>
<proteinExistence type="predicted"/>